<evidence type="ECO:0000256" key="1">
    <source>
        <dbReference type="ARBA" id="ARBA00003001"/>
    </source>
</evidence>
<feature type="domain" description="Arabinosyltransferase C-terminal" evidence="14">
    <location>
        <begin position="686"/>
        <end position="1070"/>
    </location>
</feature>
<keyword evidence="7 12" id="KW-0812">Transmembrane</keyword>
<evidence type="ECO:0000256" key="4">
    <source>
        <dbReference type="ARBA" id="ARBA00022475"/>
    </source>
</evidence>
<evidence type="ECO:0000259" key="13">
    <source>
        <dbReference type="Pfam" id="PF04602"/>
    </source>
</evidence>
<feature type="transmembrane region" description="Helical" evidence="12">
    <location>
        <begin position="439"/>
        <end position="459"/>
    </location>
</feature>
<dbReference type="GO" id="GO:0005886">
    <property type="term" value="C:plasma membrane"/>
    <property type="evidence" value="ECO:0007669"/>
    <property type="project" value="UniProtKB-SubCell"/>
</dbReference>
<keyword evidence="17" id="KW-1185">Reference proteome</keyword>
<evidence type="ECO:0000313" key="16">
    <source>
        <dbReference type="EMBL" id="EOM76595.1"/>
    </source>
</evidence>
<feature type="transmembrane region" description="Helical" evidence="12">
    <location>
        <begin position="560"/>
        <end position="578"/>
    </location>
</feature>
<dbReference type="eggNOG" id="COG1807">
    <property type="taxonomic scope" value="Bacteria"/>
</dbReference>
<dbReference type="Gene3D" id="2.60.120.940">
    <property type="entry name" value="EmbC, C-terminal domain, subdomain 2"/>
    <property type="match status" value="1"/>
</dbReference>
<dbReference type="AlphaFoldDB" id="R7WMS7"/>
<evidence type="ECO:0000256" key="10">
    <source>
        <dbReference type="ARBA" id="ARBA00023316"/>
    </source>
</evidence>
<dbReference type="Pfam" id="PF04602">
    <property type="entry name" value="Arabinose_trans"/>
    <property type="match status" value="1"/>
</dbReference>
<comment type="similarity">
    <text evidence="3">Belongs to the emb family.</text>
</comment>
<gene>
    <name evidence="16" type="ORF">Rrhod_1992</name>
</gene>
<keyword evidence="9 12" id="KW-0472">Membrane</keyword>
<feature type="compositionally biased region" description="Low complexity" evidence="11">
    <location>
        <begin position="739"/>
        <end position="754"/>
    </location>
</feature>
<protein>
    <submittedName>
        <fullName evidence="16">Arabinosyltransferase C</fullName>
    </submittedName>
</protein>
<dbReference type="Pfam" id="PF17689">
    <property type="entry name" value="Arabino_trans_N"/>
    <property type="match status" value="1"/>
</dbReference>
<dbReference type="InterPro" id="IPR042486">
    <property type="entry name" value="Arabino_trans_C_2"/>
</dbReference>
<feature type="region of interest" description="Disordered" evidence="11">
    <location>
        <begin position="733"/>
        <end position="761"/>
    </location>
</feature>
<dbReference type="InterPro" id="IPR032731">
    <property type="entry name" value="Arabino_trans_C"/>
</dbReference>
<accession>R7WMS7</accession>
<dbReference type="InterPro" id="IPR007680">
    <property type="entry name" value="Arabino_trans_central"/>
</dbReference>
<evidence type="ECO:0000259" key="14">
    <source>
        <dbReference type="Pfam" id="PF14896"/>
    </source>
</evidence>
<sequence length="1075" mass="112827">MTSAPSVAASARSSARSARIVAAVAGLIGFLTAIAVPFLPVRQEQASIQWPDAAATASADVTAPLIADVPLAVEATVPCAVTEEAPPGTVVVSTLPDGAPDRLASGLVVRTSADGGVEVVLRDGVLATATGCDTVTVTSDHTATTVTVAGGPDTGTSSTPADHRPQTVGLFTDLDPDALAGTSVQLDLDSRFSSTPGLLKLAAMIMCVGATVVALVALHRLDNADRRGARRFLPARWWRIGPVDVVVLGTLLVWHVIGANTSDDGYLLTMARVSGDAGYMANYYRWLGVPEAPFGWYYEVLALLSNVSTASMWMRLPALLAGIVCWLVISREVVPRLGARVRHNRVALWTGGLVFLAFWLPYDNGLRPEPIIALGALLTWCGVERSVATRRLLPAALAVLVAAFSLAAGPSGLICVAALIAGSRAVTGVVVAYRRTRGVAAQLLPILAAGTVVLVAVFADQTLATVLESTRVRSAIGPNLAWFEERLRWDALLTISPDGSLARRFGVLVMLMCLVVCVMLVLRKGRIPGTAVGPSRRILGIVFASLLLMMFTPTKWTHHFGVYAGLAGSVAILAAVGVGARSIRSKRNRALFAAGVLFVLALSFTGSNGWWYVASYGVPWWDKPPSIAGKGFSTALLAATLLALLLAAWYHLREPYENGRVDGHVARILTVSPLTIAAAAMVLFEVASLVKGAVAQYPAYSIARSNIDSLAGGCGLADDVLVEQDPTAAILPLREPPSDTDGAGAFGATDATGFSPDGVASDLTADSEEVAAGVANSVRGTDRTTSGTSAGTGGGAGLDAGVNGSTVPLPFGLDRERVPVLGSYVDGGQQDASLTTGWYALPPETADTPIVTISAVGRIRSVDADGVETPGQHLVVEYGRATPDGEVEVFGATSPLDIGPAPSWRNLRVPRDAIPRDADSIRLVADDPDMAANQWLAVTPPRVPQLRTVQDVVGSQAPVMLDWSVGLAFPCQRPFAHRWGVAEVPEYRILPDRLGAEATNTWQDHFGGGPLGWTEELLDAATVPTYLHGDWRRDWGSLEVYTPKASDAVPADVTVTQVDRGGTWSPGPIRYATES</sequence>
<evidence type="ECO:0000256" key="3">
    <source>
        <dbReference type="ARBA" id="ARBA00008195"/>
    </source>
</evidence>
<evidence type="ECO:0000256" key="6">
    <source>
        <dbReference type="ARBA" id="ARBA00022679"/>
    </source>
</evidence>
<name>R7WMS7_9NOCA</name>
<dbReference type="GO" id="GO:0052636">
    <property type="term" value="F:arabinosyltransferase activity"/>
    <property type="evidence" value="ECO:0007669"/>
    <property type="project" value="InterPro"/>
</dbReference>
<comment type="subcellular location">
    <subcellularLocation>
        <location evidence="2">Cell membrane</location>
        <topology evidence="2">Multi-pass membrane protein</topology>
    </subcellularLocation>
</comment>
<keyword evidence="4" id="KW-1003">Cell membrane</keyword>
<feature type="transmembrane region" description="Helical" evidence="12">
    <location>
        <begin position="198"/>
        <end position="218"/>
    </location>
</feature>
<feature type="transmembrane region" description="Helical" evidence="12">
    <location>
        <begin position="590"/>
        <end position="612"/>
    </location>
</feature>
<dbReference type="Gene3D" id="3.40.190.160">
    <property type="match status" value="1"/>
</dbReference>
<feature type="region of interest" description="Disordered" evidence="11">
    <location>
        <begin position="775"/>
        <end position="802"/>
    </location>
</feature>
<feature type="transmembrane region" description="Helical" evidence="12">
    <location>
        <begin position="534"/>
        <end position="554"/>
    </location>
</feature>
<comment type="caution">
    <text evidence="16">The sequence shown here is derived from an EMBL/GenBank/DDBJ whole genome shotgun (WGS) entry which is preliminary data.</text>
</comment>
<dbReference type="InterPro" id="IPR040920">
    <property type="entry name" value="Arabino_trans_N"/>
</dbReference>
<dbReference type="EMBL" id="APMY01000063">
    <property type="protein sequence ID" value="EOM76595.1"/>
    <property type="molecule type" value="Genomic_DNA"/>
</dbReference>
<dbReference type="RefSeq" id="WP_010838053.1">
    <property type="nucleotide sequence ID" value="NZ_APMY01000063.1"/>
</dbReference>
<reference evidence="16 17" key="1">
    <citation type="journal article" date="2013" name="Genome Announc.">
        <title>Draft Genome Sequence of Rhodococcus rhodnii Strain LMG5362, a Symbiont of Rhodnius prolixus (Hemiptera, Reduviidae, Triatominae), the Principle Vector of Trypanosoma cruzi.</title>
        <authorList>
            <person name="Pachebat J.A."/>
            <person name="van Keulen G."/>
            <person name="Whitten M.M."/>
            <person name="Girdwood S."/>
            <person name="Del Sol R."/>
            <person name="Dyson P.J."/>
            <person name="Facey P.D."/>
        </authorList>
    </citation>
    <scope>NUCLEOTIDE SEQUENCE [LARGE SCALE GENOMIC DNA]</scope>
    <source>
        <strain evidence="16 17">LMG 5362</strain>
    </source>
</reference>
<feature type="transmembrane region" description="Helical" evidence="12">
    <location>
        <begin position="20"/>
        <end position="39"/>
    </location>
</feature>
<evidence type="ECO:0000256" key="2">
    <source>
        <dbReference type="ARBA" id="ARBA00004651"/>
    </source>
</evidence>
<comment type="function">
    <text evidence="1">Arabinosyl transferase responsible for the polymerization of arabinose into the arabinan of arabinogalactan.</text>
</comment>
<dbReference type="Proteomes" id="UP000013525">
    <property type="component" value="Unassembled WGS sequence"/>
</dbReference>
<evidence type="ECO:0000256" key="5">
    <source>
        <dbReference type="ARBA" id="ARBA00022676"/>
    </source>
</evidence>
<dbReference type="InterPro" id="IPR027451">
    <property type="entry name" value="EmbABC_dom1"/>
</dbReference>
<keyword evidence="8 12" id="KW-1133">Transmembrane helix</keyword>
<feature type="transmembrane region" description="Helical" evidence="12">
    <location>
        <begin position="395"/>
        <end position="419"/>
    </location>
</feature>
<keyword evidence="10" id="KW-0961">Cell wall biogenesis/degradation</keyword>
<dbReference type="GO" id="GO:0071766">
    <property type="term" value="P:Actinobacterium-type cell wall biogenesis"/>
    <property type="evidence" value="ECO:0007669"/>
    <property type="project" value="InterPro"/>
</dbReference>
<keyword evidence="5" id="KW-0328">Glycosyltransferase</keyword>
<dbReference type="Gene3D" id="2.60.120.610">
    <property type="entry name" value="arabinofuranosyltransferase like domain"/>
    <property type="match status" value="1"/>
</dbReference>
<proteinExistence type="inferred from homology"/>
<feature type="transmembrane region" description="Helical" evidence="12">
    <location>
        <begin position="501"/>
        <end position="522"/>
    </location>
</feature>
<organism evidence="16 17">
    <name type="scientific">Rhodococcus rhodnii LMG 5362</name>
    <dbReference type="NCBI Taxonomy" id="1273125"/>
    <lineage>
        <taxon>Bacteria</taxon>
        <taxon>Bacillati</taxon>
        <taxon>Actinomycetota</taxon>
        <taxon>Actinomycetes</taxon>
        <taxon>Mycobacteriales</taxon>
        <taxon>Nocardiaceae</taxon>
        <taxon>Rhodococcus</taxon>
    </lineage>
</organism>
<feature type="transmembrane region" description="Helical" evidence="12">
    <location>
        <begin position="632"/>
        <end position="652"/>
    </location>
</feature>
<keyword evidence="6 16" id="KW-0808">Transferase</keyword>
<feature type="transmembrane region" description="Helical" evidence="12">
    <location>
        <begin position="238"/>
        <end position="257"/>
    </location>
</feature>
<evidence type="ECO:0000256" key="7">
    <source>
        <dbReference type="ARBA" id="ARBA00022692"/>
    </source>
</evidence>
<dbReference type="GO" id="GO:0071555">
    <property type="term" value="P:cell wall organization"/>
    <property type="evidence" value="ECO:0007669"/>
    <property type="project" value="UniProtKB-KW"/>
</dbReference>
<feature type="domain" description="Arabinofuranosyltransferase central" evidence="13">
    <location>
        <begin position="195"/>
        <end position="653"/>
    </location>
</feature>
<evidence type="ECO:0000256" key="9">
    <source>
        <dbReference type="ARBA" id="ARBA00023136"/>
    </source>
</evidence>
<evidence type="ECO:0000259" key="15">
    <source>
        <dbReference type="Pfam" id="PF17689"/>
    </source>
</evidence>
<feature type="domain" description="Arabinosyltransferas concanavalin like" evidence="15">
    <location>
        <begin position="42"/>
        <end position="191"/>
    </location>
</feature>
<evidence type="ECO:0000313" key="17">
    <source>
        <dbReference type="Proteomes" id="UP000013525"/>
    </source>
</evidence>
<evidence type="ECO:0000256" key="12">
    <source>
        <dbReference type="SAM" id="Phobius"/>
    </source>
</evidence>
<evidence type="ECO:0000256" key="8">
    <source>
        <dbReference type="ARBA" id="ARBA00022989"/>
    </source>
</evidence>
<feature type="transmembrane region" description="Helical" evidence="12">
    <location>
        <begin position="312"/>
        <end position="334"/>
    </location>
</feature>
<feature type="transmembrane region" description="Helical" evidence="12">
    <location>
        <begin position="664"/>
        <end position="684"/>
    </location>
</feature>
<dbReference type="Pfam" id="PF14896">
    <property type="entry name" value="Arabino_trans_C"/>
    <property type="match status" value="1"/>
</dbReference>
<feature type="transmembrane region" description="Helical" evidence="12">
    <location>
        <begin position="346"/>
        <end position="362"/>
    </location>
</feature>
<evidence type="ECO:0000256" key="11">
    <source>
        <dbReference type="SAM" id="MobiDB-lite"/>
    </source>
</evidence>
<dbReference type="PATRIC" id="fig|1273125.3.peg.1921"/>